<reference evidence="3 5" key="2">
    <citation type="journal article" date="2017" name="Front. Plant Sci.">
        <title>Gene Classification and Mining of Molecular Markers Useful in Red Clover (Trifolium pratense) Breeding.</title>
        <authorList>
            <person name="Istvanek J."/>
            <person name="Dluhosova J."/>
            <person name="Dluhos P."/>
            <person name="Patkova L."/>
            <person name="Nedelnik J."/>
            <person name="Repkova J."/>
        </authorList>
    </citation>
    <scope>NUCLEOTIDE SEQUENCE [LARGE SCALE GENOMIC DNA]</scope>
    <source>
        <strain evidence="5">cv. Tatra</strain>
        <tissue evidence="3">Young leaves</tissue>
    </source>
</reference>
<dbReference type="Proteomes" id="UP000236291">
    <property type="component" value="Unassembled WGS sequence"/>
</dbReference>
<proteinExistence type="predicted"/>
<reference evidence="3 5" key="1">
    <citation type="journal article" date="2014" name="Am. J. Bot.">
        <title>Genome assembly and annotation for red clover (Trifolium pratense; Fabaceae).</title>
        <authorList>
            <person name="Istvanek J."/>
            <person name="Jaros M."/>
            <person name="Krenek A."/>
            <person name="Repkova J."/>
        </authorList>
    </citation>
    <scope>NUCLEOTIDE SEQUENCE [LARGE SCALE GENOMIC DNA]</scope>
    <source>
        <strain evidence="5">cv. Tatra</strain>
        <tissue evidence="3">Young leaves</tissue>
    </source>
</reference>
<gene>
    <name evidence="3" type="ORF">L195_g022405</name>
    <name evidence="4" type="ORF">L195_g022493</name>
    <name evidence="2" type="ORF">L195_g037189</name>
</gene>
<feature type="region of interest" description="Disordered" evidence="1">
    <location>
        <begin position="1"/>
        <end position="22"/>
    </location>
</feature>
<protein>
    <submittedName>
        <fullName evidence="3">Uncharacterized protein</fullName>
    </submittedName>
</protein>
<dbReference type="EMBL" id="ASHM01039382">
    <property type="protein sequence ID" value="PNX81173.1"/>
    <property type="molecule type" value="Genomic_DNA"/>
</dbReference>
<sequence length="49" mass="5401">MCSEWSELDGSSSGSGDADDELNFTREGYLQNNITLTLKSVTAKMRVNE</sequence>
<feature type="compositionally biased region" description="Low complexity" evidence="1">
    <location>
        <begin position="1"/>
        <end position="16"/>
    </location>
</feature>
<dbReference type="EMBL" id="ASHM01017526">
    <property type="protein sequence ID" value="PNX99229.1"/>
    <property type="molecule type" value="Genomic_DNA"/>
</dbReference>
<organism evidence="3 5">
    <name type="scientific">Trifolium pratense</name>
    <name type="common">Red clover</name>
    <dbReference type="NCBI Taxonomy" id="57577"/>
    <lineage>
        <taxon>Eukaryota</taxon>
        <taxon>Viridiplantae</taxon>
        <taxon>Streptophyta</taxon>
        <taxon>Embryophyta</taxon>
        <taxon>Tracheophyta</taxon>
        <taxon>Spermatophyta</taxon>
        <taxon>Magnoliopsida</taxon>
        <taxon>eudicotyledons</taxon>
        <taxon>Gunneridae</taxon>
        <taxon>Pentapetalae</taxon>
        <taxon>rosids</taxon>
        <taxon>fabids</taxon>
        <taxon>Fabales</taxon>
        <taxon>Fabaceae</taxon>
        <taxon>Papilionoideae</taxon>
        <taxon>50 kb inversion clade</taxon>
        <taxon>NPAAA clade</taxon>
        <taxon>Hologalegina</taxon>
        <taxon>IRL clade</taxon>
        <taxon>Trifolieae</taxon>
        <taxon>Trifolium</taxon>
    </lineage>
</organism>
<evidence type="ECO:0000313" key="3">
    <source>
        <dbReference type="EMBL" id="PNX99142.1"/>
    </source>
</evidence>
<dbReference type="EMBL" id="ASHM01017435">
    <property type="protein sequence ID" value="PNX99142.1"/>
    <property type="molecule type" value="Genomic_DNA"/>
</dbReference>
<dbReference type="AlphaFoldDB" id="A0A2K3N7Z3"/>
<comment type="caution">
    <text evidence="3">The sequence shown here is derived from an EMBL/GenBank/DDBJ whole genome shotgun (WGS) entry which is preliminary data.</text>
</comment>
<name>A0A2K3N7Z3_TRIPR</name>
<evidence type="ECO:0000256" key="1">
    <source>
        <dbReference type="SAM" id="MobiDB-lite"/>
    </source>
</evidence>
<evidence type="ECO:0000313" key="5">
    <source>
        <dbReference type="Proteomes" id="UP000236291"/>
    </source>
</evidence>
<evidence type="ECO:0000313" key="4">
    <source>
        <dbReference type="EMBL" id="PNX99229.1"/>
    </source>
</evidence>
<accession>A0A2K3N7Z3</accession>
<evidence type="ECO:0000313" key="2">
    <source>
        <dbReference type="EMBL" id="PNX81173.1"/>
    </source>
</evidence>